<feature type="transmembrane region" description="Helical" evidence="11">
    <location>
        <begin position="401"/>
        <end position="423"/>
    </location>
</feature>
<dbReference type="Gene3D" id="6.10.250.1040">
    <property type="match status" value="1"/>
</dbReference>
<feature type="compositionally biased region" description="Polar residues" evidence="10">
    <location>
        <begin position="819"/>
        <end position="829"/>
    </location>
</feature>
<feature type="compositionally biased region" description="Basic residues" evidence="10">
    <location>
        <begin position="785"/>
        <end position="802"/>
    </location>
</feature>
<comment type="caution">
    <text evidence="13">The sequence shown here is derived from an EMBL/GenBank/DDBJ whole genome shotgun (WGS) entry which is preliminary data.</text>
</comment>
<dbReference type="Proteomes" id="UP001151699">
    <property type="component" value="Chromosome A"/>
</dbReference>
<evidence type="ECO:0000259" key="12">
    <source>
        <dbReference type="Pfam" id="PF00999"/>
    </source>
</evidence>
<accession>A0A9Q0NAL3</accession>
<evidence type="ECO:0000256" key="4">
    <source>
        <dbReference type="ARBA" id="ARBA00022989"/>
    </source>
</evidence>
<feature type="transmembrane region" description="Helical" evidence="11">
    <location>
        <begin position="263"/>
        <end position="279"/>
    </location>
</feature>
<dbReference type="AlphaFoldDB" id="A0A9Q0NAL3"/>
<evidence type="ECO:0000256" key="9">
    <source>
        <dbReference type="RuleBase" id="RU003722"/>
    </source>
</evidence>
<dbReference type="EMBL" id="WJQU01000001">
    <property type="protein sequence ID" value="KAJ6646101.1"/>
    <property type="molecule type" value="Genomic_DNA"/>
</dbReference>
<dbReference type="InterPro" id="IPR018422">
    <property type="entry name" value="Cation/H_exchanger_CPA1"/>
</dbReference>
<feature type="region of interest" description="Disordered" evidence="10">
    <location>
        <begin position="785"/>
        <end position="829"/>
    </location>
</feature>
<dbReference type="PRINTS" id="PR01084">
    <property type="entry name" value="NAHEXCHNGR"/>
</dbReference>
<dbReference type="InterPro" id="IPR004709">
    <property type="entry name" value="NaH_exchanger"/>
</dbReference>
<feature type="transmembrane region" description="Helical" evidence="11">
    <location>
        <begin position="584"/>
        <end position="606"/>
    </location>
</feature>
<keyword evidence="14" id="KW-1185">Reference proteome</keyword>
<dbReference type="InterPro" id="IPR006153">
    <property type="entry name" value="Cation/H_exchanger_TM"/>
</dbReference>
<evidence type="ECO:0000313" key="14">
    <source>
        <dbReference type="Proteomes" id="UP001151699"/>
    </source>
</evidence>
<feature type="transmembrane region" description="Helical" evidence="11">
    <location>
        <begin position="325"/>
        <end position="347"/>
    </location>
</feature>
<evidence type="ECO:0000256" key="7">
    <source>
        <dbReference type="ARBA" id="ARBA00023136"/>
    </source>
</evidence>
<organism evidence="13 14">
    <name type="scientific">Pseudolycoriella hygida</name>
    <dbReference type="NCBI Taxonomy" id="35572"/>
    <lineage>
        <taxon>Eukaryota</taxon>
        <taxon>Metazoa</taxon>
        <taxon>Ecdysozoa</taxon>
        <taxon>Arthropoda</taxon>
        <taxon>Hexapoda</taxon>
        <taxon>Insecta</taxon>
        <taxon>Pterygota</taxon>
        <taxon>Neoptera</taxon>
        <taxon>Endopterygota</taxon>
        <taxon>Diptera</taxon>
        <taxon>Nematocera</taxon>
        <taxon>Sciaroidea</taxon>
        <taxon>Sciaridae</taxon>
        <taxon>Pseudolycoriella</taxon>
    </lineage>
</organism>
<feature type="domain" description="Cation/H+ exchanger transmembrane" evidence="12">
    <location>
        <begin position="210"/>
        <end position="607"/>
    </location>
</feature>
<feature type="transmembrane region" description="Helical" evidence="11">
    <location>
        <begin position="435"/>
        <end position="464"/>
    </location>
</feature>
<protein>
    <recommendedName>
        <fullName evidence="9">Sodium/hydrogen exchanger</fullName>
    </recommendedName>
</protein>
<dbReference type="Gene3D" id="6.10.140.1330">
    <property type="match status" value="1"/>
</dbReference>
<feature type="region of interest" description="Disordered" evidence="10">
    <location>
        <begin position="1153"/>
        <end position="1228"/>
    </location>
</feature>
<feature type="transmembrane region" description="Helical" evidence="11">
    <location>
        <begin position="200"/>
        <end position="220"/>
    </location>
</feature>
<keyword evidence="7 11" id="KW-0472">Membrane</keyword>
<keyword evidence="3 9" id="KW-0812">Transmembrane</keyword>
<dbReference type="Pfam" id="PF00999">
    <property type="entry name" value="Na_H_Exchanger"/>
    <property type="match status" value="1"/>
</dbReference>
<evidence type="ECO:0000256" key="11">
    <source>
        <dbReference type="SAM" id="Phobius"/>
    </source>
</evidence>
<keyword evidence="6 9" id="KW-0406">Ion transport</keyword>
<evidence type="ECO:0000256" key="8">
    <source>
        <dbReference type="ARBA" id="ARBA00023201"/>
    </source>
</evidence>
<sequence>MLWSSVTLTTKNMKPKTQSIEQKTEVYLAKRACDGSNNEATVRCKATNCLNDGAMSRDRYSSNDFSTSYFTLSARTYNNSDSQFRNLTFKCSKWKVFRYDQCLEVNQFVKMLSGLVKFCKLFRAYVLVGLILYCCGDAGARPNMSSGGDDATTRNFIKVSAVRTTTTETSKLVENEQSTPTPTVLQPVEFPISSVDFERVQTPFIIGIWILSASIAKIGFHKTPKLNKIFPESCLLIFLGGLIGVILLFGTRLDVSPLTPNTFFFYMLPPIILDAGYFMPNRMFFDNLGTICLMAIVGTIFNTACIGASLWGCGLLGVFGVDTPILDIFLFSSLISAVDPVAVLAVFEEIHVNEILYIVVFGESLLNDAVTVVLYHMSEKYSEIGIENLDITHVVKGGTQFFVVALGGTLIGVIWGFLTGLVTRYTDNVRVIEPIFIFVMAYLAYLNAEIFHMSGILAITFCGITMKNYVEANISQKSHTTIKYALKMIASSSETVIFMFLGVATINSHHDWNTWFVILTIVFCSVFRAIGVLILTAMANKFRINKLSNVDQFVMSYGGLRGAVAFALVLLIDKEHVKLQPMFVTTTIAVIYFTVFVQGITIKPLVKILNVKRAEKKKPSMNERIHERFIDHLMAGIEDIVGKTGNYNVRDKFKRFDNKFIRPLLIRDLLGAEPKILETYSKLTMKDAMDYMRRNPSTIGQMSGTESMSALFRNYTGALSGRCSNSTTFNPCPSFSNLENCSRNLDMQELDYNPSKKDLTDARIHHLLAEELKPYRRQVNYKMHMNIRRMNDRKHHKRSKRGSSKESSKNHVSFPEMKQNGSASAKQLSQGTITPYSYRNIIRKHSHSLNKYRRLELDYINEVLNEAHEDEEKANAGNQIDDWDDGLTFTAKYSPDSDRANNNSLIAHISSLPGFDASKARFVKQYSTKSSPEKSALEIIPTAAELMLPWRRDRSYQSLVGEKSENVPIPGKEDTVNKRLSRESESENTRVTTPTAIESQLPWKRDDEDDDNGGALKQNEFPAWASNKEYLAYNSPSATFLGGLSKPRPVKSVIGLFRRESSGSGSYDAGSDPTLAGQLSVEMGTPSSVATRTPGRPDRRSASICGVTPIAETTETDPNGALLESTSGHMGPFAVTASHRRNNRRGSLLEITGDTIPEEMYSKSLPDREKASAKARTASLLPKLTTPRQNRHYQSQQQSTSLLSLSSTDEDDDDNEDGESNSGNRVDI</sequence>
<feature type="transmembrane region" description="Helical" evidence="11">
    <location>
        <begin position="512"/>
        <end position="538"/>
    </location>
</feature>
<proteinExistence type="inferred from homology"/>
<dbReference type="NCBIfam" id="TIGR00840">
    <property type="entry name" value="b_cpa1"/>
    <property type="match status" value="1"/>
</dbReference>
<dbReference type="GO" id="GO:0015385">
    <property type="term" value="F:sodium:proton antiporter activity"/>
    <property type="evidence" value="ECO:0007669"/>
    <property type="project" value="InterPro"/>
</dbReference>
<keyword evidence="8 9" id="KW-0739">Sodium transport</keyword>
<dbReference type="PANTHER" id="PTHR10110">
    <property type="entry name" value="SODIUM/HYDROGEN EXCHANGER"/>
    <property type="match status" value="1"/>
</dbReference>
<feature type="transmembrane region" description="Helical" evidence="11">
    <location>
        <begin position="291"/>
        <end position="319"/>
    </location>
</feature>
<dbReference type="GO" id="GO:0051453">
    <property type="term" value="P:regulation of intracellular pH"/>
    <property type="evidence" value="ECO:0007669"/>
    <property type="project" value="TreeGrafter"/>
</dbReference>
<keyword evidence="4 11" id="KW-1133">Transmembrane helix</keyword>
<keyword evidence="9" id="KW-0050">Antiport</keyword>
<gene>
    <name evidence="13" type="primary">SLC9A3</name>
    <name evidence="13" type="ORF">Bhyg_01311</name>
</gene>
<dbReference type="OrthoDB" id="196264at2759"/>
<feature type="compositionally biased region" description="Acidic residues" evidence="10">
    <location>
        <begin position="1208"/>
        <end position="1219"/>
    </location>
</feature>
<feature type="transmembrane region" description="Helical" evidence="11">
    <location>
        <begin position="232"/>
        <end position="251"/>
    </location>
</feature>
<feature type="region of interest" description="Disordered" evidence="10">
    <location>
        <begin position="1085"/>
        <end position="1129"/>
    </location>
</feature>
<name>A0A9Q0NAL3_9DIPT</name>
<reference evidence="13" key="1">
    <citation type="submission" date="2022-07" db="EMBL/GenBank/DDBJ databases">
        <authorList>
            <person name="Trinca V."/>
            <person name="Uliana J.V.C."/>
            <person name="Torres T.T."/>
            <person name="Ward R.J."/>
            <person name="Monesi N."/>
        </authorList>
    </citation>
    <scope>NUCLEOTIDE SEQUENCE</scope>
    <source>
        <strain evidence="13">HSMRA1968</strain>
        <tissue evidence="13">Whole embryos</tissue>
    </source>
</reference>
<comment type="similarity">
    <text evidence="9">Belongs to the monovalent cation:proton antiporter 1 (CPA1) transporter (TC 2.A.36) family.</text>
</comment>
<evidence type="ECO:0000256" key="2">
    <source>
        <dbReference type="ARBA" id="ARBA00022448"/>
    </source>
</evidence>
<feature type="region of interest" description="Disordered" evidence="10">
    <location>
        <begin position="961"/>
        <end position="1020"/>
    </location>
</feature>
<dbReference type="PANTHER" id="PTHR10110:SF98">
    <property type="entry name" value="SODIUM_HYDROGEN EXCHANGER"/>
    <property type="match status" value="1"/>
</dbReference>
<evidence type="ECO:0000256" key="3">
    <source>
        <dbReference type="ARBA" id="ARBA00022692"/>
    </source>
</evidence>
<dbReference type="GO" id="GO:0015386">
    <property type="term" value="F:potassium:proton antiporter activity"/>
    <property type="evidence" value="ECO:0007669"/>
    <property type="project" value="TreeGrafter"/>
</dbReference>
<comment type="subcellular location">
    <subcellularLocation>
        <location evidence="1">Membrane</location>
        <topology evidence="1">Multi-pass membrane protein</topology>
    </subcellularLocation>
</comment>
<evidence type="ECO:0000256" key="10">
    <source>
        <dbReference type="SAM" id="MobiDB-lite"/>
    </source>
</evidence>
<evidence type="ECO:0000256" key="6">
    <source>
        <dbReference type="ARBA" id="ARBA00023065"/>
    </source>
</evidence>
<feature type="compositionally biased region" description="Basic and acidic residues" evidence="10">
    <location>
        <begin position="971"/>
        <end position="988"/>
    </location>
</feature>
<evidence type="ECO:0000256" key="1">
    <source>
        <dbReference type="ARBA" id="ARBA00004141"/>
    </source>
</evidence>
<dbReference type="GO" id="GO:0098719">
    <property type="term" value="P:sodium ion import across plasma membrane"/>
    <property type="evidence" value="ECO:0007669"/>
    <property type="project" value="TreeGrafter"/>
</dbReference>
<evidence type="ECO:0000256" key="5">
    <source>
        <dbReference type="ARBA" id="ARBA00023053"/>
    </source>
</evidence>
<keyword evidence="2 9" id="KW-0813">Transport</keyword>
<keyword evidence="5" id="KW-0915">Sodium</keyword>
<feature type="compositionally biased region" description="Polar residues" evidence="10">
    <location>
        <begin position="989"/>
        <end position="998"/>
    </location>
</feature>
<feature type="transmembrane region" description="Helical" evidence="11">
    <location>
        <begin position="550"/>
        <end position="572"/>
    </location>
</feature>
<feature type="compositionally biased region" description="Low complexity" evidence="10">
    <location>
        <begin position="1195"/>
        <end position="1207"/>
    </location>
</feature>
<dbReference type="GO" id="GO:0005886">
    <property type="term" value="C:plasma membrane"/>
    <property type="evidence" value="ECO:0007669"/>
    <property type="project" value="TreeGrafter"/>
</dbReference>
<evidence type="ECO:0000313" key="13">
    <source>
        <dbReference type="EMBL" id="KAJ6646101.1"/>
    </source>
</evidence>